<dbReference type="InterPro" id="IPR021508">
    <property type="entry name" value="Gp17-like"/>
</dbReference>
<proteinExistence type="predicted"/>
<evidence type="ECO:0000313" key="2">
    <source>
        <dbReference type="Proteomes" id="UP000823786"/>
    </source>
</evidence>
<evidence type="ECO:0008006" key="3">
    <source>
        <dbReference type="Google" id="ProtNLM"/>
    </source>
</evidence>
<dbReference type="Gene3D" id="3.30.2000.30">
    <property type="match status" value="1"/>
</dbReference>
<organism evidence="1 2">
    <name type="scientific">Rhizobium herbae</name>
    <dbReference type="NCBI Taxonomy" id="508661"/>
    <lineage>
        <taxon>Bacteria</taxon>
        <taxon>Pseudomonadati</taxon>
        <taxon>Pseudomonadota</taxon>
        <taxon>Alphaproteobacteria</taxon>
        <taxon>Hyphomicrobiales</taxon>
        <taxon>Rhizobiaceae</taxon>
        <taxon>Rhizobium/Agrobacterium group</taxon>
        <taxon>Rhizobium</taxon>
    </lineage>
</organism>
<dbReference type="RefSeq" id="WP_209853810.1">
    <property type="nucleotide sequence ID" value="NZ_JAGGJV010000005.1"/>
</dbReference>
<keyword evidence="2" id="KW-1185">Reference proteome</keyword>
<sequence>MSAASALQKAIFSTLSGDAALTAMVGADGIHDHAQTRSHRPCIFIAAIESLDASTASEAGEEHLLTLEVFAGEGGNRLAQGIAARVRALLDDADLELDGFVLVSLFHRRTRIGRDAKAKGHVADMVFRAVTE</sequence>
<evidence type="ECO:0000313" key="1">
    <source>
        <dbReference type="EMBL" id="MBP1859804.1"/>
    </source>
</evidence>
<dbReference type="EMBL" id="JAGGJV010000005">
    <property type="protein sequence ID" value="MBP1859804.1"/>
    <property type="molecule type" value="Genomic_DNA"/>
</dbReference>
<dbReference type="InterPro" id="IPR053745">
    <property type="entry name" value="Viral_Tail_Comp_sf"/>
</dbReference>
<dbReference type="Proteomes" id="UP000823786">
    <property type="component" value="Unassembled WGS sequence"/>
</dbReference>
<name>A0ABS4EPD0_9HYPH</name>
<accession>A0ABS4EPD0</accession>
<protein>
    <recommendedName>
        <fullName evidence="3">DUF3168 domain-containing protein</fullName>
    </recommendedName>
</protein>
<gene>
    <name evidence="1" type="ORF">J2Z75_003321</name>
</gene>
<dbReference type="Pfam" id="PF11367">
    <property type="entry name" value="Tail_completion_gp17"/>
    <property type="match status" value="1"/>
</dbReference>
<reference evidence="1 2" key="1">
    <citation type="submission" date="2021-03" db="EMBL/GenBank/DDBJ databases">
        <title>Genomic Encyclopedia of Type Strains, Phase IV (KMG-IV): sequencing the most valuable type-strain genomes for metagenomic binning, comparative biology and taxonomic classification.</title>
        <authorList>
            <person name="Goeker M."/>
        </authorList>
    </citation>
    <scope>NUCLEOTIDE SEQUENCE [LARGE SCALE GENOMIC DNA]</scope>
    <source>
        <strain evidence="1 2">DSM 26427</strain>
    </source>
</reference>
<comment type="caution">
    <text evidence="1">The sequence shown here is derived from an EMBL/GenBank/DDBJ whole genome shotgun (WGS) entry which is preliminary data.</text>
</comment>